<evidence type="ECO:0000313" key="1">
    <source>
        <dbReference type="EMBL" id="TWJ06724.1"/>
    </source>
</evidence>
<reference evidence="1 2" key="1">
    <citation type="submission" date="2019-07" db="EMBL/GenBank/DDBJ databases">
        <title>Genomic Encyclopedia of Archaeal and Bacterial Type Strains, Phase II (KMG-II): from individual species to whole genera.</title>
        <authorList>
            <person name="Goeker M."/>
        </authorList>
    </citation>
    <scope>NUCLEOTIDE SEQUENCE [LARGE SCALE GENOMIC DNA]</scope>
    <source>
        <strain evidence="1 2">ATCC BAA-2084</strain>
    </source>
</reference>
<dbReference type="InterPro" id="IPR027417">
    <property type="entry name" value="P-loop_NTPase"/>
</dbReference>
<protein>
    <recommendedName>
        <fullName evidence="3">Sulfotransferase domain-containing protein</fullName>
    </recommendedName>
</protein>
<proteinExistence type="predicted"/>
<gene>
    <name evidence="1" type="ORF">JN10_2260</name>
</gene>
<comment type="caution">
    <text evidence="1">The sequence shown here is derived from an EMBL/GenBank/DDBJ whole genome shotgun (WGS) entry which is preliminary data.</text>
</comment>
<dbReference type="Gene3D" id="3.40.50.300">
    <property type="entry name" value="P-loop containing nucleotide triphosphate hydrolases"/>
    <property type="match status" value="1"/>
</dbReference>
<dbReference type="SUPFAM" id="SSF52540">
    <property type="entry name" value="P-loop containing nucleoside triphosphate hydrolases"/>
    <property type="match status" value="1"/>
</dbReference>
<name>A0A562UM80_9SPHN</name>
<dbReference type="OrthoDB" id="570215at2"/>
<organism evidence="1 2">
    <name type="scientific">Altererythrobacter ishigakiensis</name>
    <dbReference type="NCBI Taxonomy" id="476157"/>
    <lineage>
        <taxon>Bacteria</taxon>
        <taxon>Pseudomonadati</taxon>
        <taxon>Pseudomonadota</taxon>
        <taxon>Alphaproteobacteria</taxon>
        <taxon>Sphingomonadales</taxon>
        <taxon>Erythrobacteraceae</taxon>
        <taxon>Altererythrobacter</taxon>
    </lineage>
</organism>
<keyword evidence="2" id="KW-1185">Reference proteome</keyword>
<dbReference type="EMBL" id="VLLK01000002">
    <property type="protein sequence ID" value="TWJ06724.1"/>
    <property type="molecule type" value="Genomic_DNA"/>
</dbReference>
<dbReference type="RefSeq" id="WP_067602480.1">
    <property type="nucleotide sequence ID" value="NZ_CP015963.1"/>
</dbReference>
<evidence type="ECO:0000313" key="2">
    <source>
        <dbReference type="Proteomes" id="UP000320547"/>
    </source>
</evidence>
<sequence>MPEIHLKPDDLNARNAEFEQVPLEKHLFLNSVPKSGSHLLRNIVRMFVPVEQHYDRDFIQYGNLRDHLAAFDGPPAKLSWGHLFHSDVSAIATSVARKVLLVRDPYSWVLSKARFMLSDEFTGELEMLKSAPISADDLISMVIFGIPRALPALKETYSHNAVAWLGTGVHLVRYEELVAALRDLDAPASEVYFRDLLEACGINMPNDWRDRVKIGADPANSGTAKQNLSGNLTSLPEELTEQQRAIVDFASPGLRAILGYG</sequence>
<evidence type="ECO:0008006" key="3">
    <source>
        <dbReference type="Google" id="ProtNLM"/>
    </source>
</evidence>
<accession>A0A562UM80</accession>
<dbReference type="AlphaFoldDB" id="A0A562UM80"/>
<dbReference type="STRING" id="476157.GCA_001663155_00935"/>
<dbReference type="Proteomes" id="UP000320547">
    <property type="component" value="Unassembled WGS sequence"/>
</dbReference>